<dbReference type="PROSITE" id="PS50893">
    <property type="entry name" value="ABC_TRANSPORTER_2"/>
    <property type="match status" value="1"/>
</dbReference>
<evidence type="ECO:0000313" key="5">
    <source>
        <dbReference type="EMBL" id="SIN94675.1"/>
    </source>
</evidence>
<dbReference type="eggNOG" id="COG1116">
    <property type="taxonomic scope" value="Bacteria"/>
</dbReference>
<organism evidence="5 6">
    <name type="scientific">Carnobacterium alterfunditum</name>
    <dbReference type="NCBI Taxonomy" id="28230"/>
    <lineage>
        <taxon>Bacteria</taxon>
        <taxon>Bacillati</taxon>
        <taxon>Bacillota</taxon>
        <taxon>Bacilli</taxon>
        <taxon>Lactobacillales</taxon>
        <taxon>Carnobacteriaceae</taxon>
        <taxon>Carnobacterium</taxon>
    </lineage>
</organism>
<evidence type="ECO:0000256" key="2">
    <source>
        <dbReference type="ARBA" id="ARBA00022741"/>
    </source>
</evidence>
<protein>
    <submittedName>
        <fullName evidence="5">NitT/TauT family transport system ATP-binding protein</fullName>
    </submittedName>
</protein>
<evidence type="ECO:0000259" key="4">
    <source>
        <dbReference type="PROSITE" id="PS50893"/>
    </source>
</evidence>
<evidence type="ECO:0000256" key="3">
    <source>
        <dbReference type="ARBA" id="ARBA00022840"/>
    </source>
</evidence>
<name>A0A1N6FHE0_9LACT</name>
<dbReference type="SUPFAM" id="SSF52540">
    <property type="entry name" value="P-loop containing nucleoside triphosphate hydrolases"/>
    <property type="match status" value="1"/>
</dbReference>
<dbReference type="InterPro" id="IPR050093">
    <property type="entry name" value="ABC_SmlMolc_Importer"/>
</dbReference>
<dbReference type="InterPro" id="IPR027417">
    <property type="entry name" value="P-loop_NTPase"/>
</dbReference>
<keyword evidence="3 5" id="KW-0067">ATP-binding</keyword>
<dbReference type="Pfam" id="PF00005">
    <property type="entry name" value="ABC_tran"/>
    <property type="match status" value="1"/>
</dbReference>
<keyword evidence="1" id="KW-0813">Transport</keyword>
<keyword evidence="6" id="KW-1185">Reference proteome</keyword>
<dbReference type="GO" id="GO:0016887">
    <property type="term" value="F:ATP hydrolysis activity"/>
    <property type="evidence" value="ECO:0007669"/>
    <property type="project" value="InterPro"/>
</dbReference>
<gene>
    <name evidence="5" type="ORF">SAMN05878443_0619</name>
</gene>
<evidence type="ECO:0000313" key="6">
    <source>
        <dbReference type="Proteomes" id="UP000184758"/>
    </source>
</evidence>
<proteinExistence type="predicted"/>
<sequence>MIKNAIFVNKLTCSFKDKIVLNGISFAVPSNSTCVIIGPSGCGKTTILHALAGFIKPVSGEMKINDIPVTDFPAHTGIILQEYALLPWFTVFDNVAMGLKITHHSPDSIKKKTNHLLKELGILNLAQFYPSQISGGQKQRVAIARSLNLDPEILFLDEATSALDAMTKEQLQDLILSIHQTKKTTLLQVTHSIEEAVFLGEQIIVMNQSGIHEIIHNPLVGIENSRKKLAFYDMCLRVRESLESGTQHE</sequence>
<dbReference type="Proteomes" id="UP000184758">
    <property type="component" value="Unassembled WGS sequence"/>
</dbReference>
<dbReference type="OrthoDB" id="9802264at2"/>
<accession>A0A1N6FHE0</accession>
<dbReference type="InterPro" id="IPR003439">
    <property type="entry name" value="ABC_transporter-like_ATP-bd"/>
</dbReference>
<dbReference type="InterPro" id="IPR003593">
    <property type="entry name" value="AAA+_ATPase"/>
</dbReference>
<dbReference type="InterPro" id="IPR017871">
    <property type="entry name" value="ABC_transporter-like_CS"/>
</dbReference>
<dbReference type="RefSeq" id="WP_034547290.1">
    <property type="nucleotide sequence ID" value="NZ_FSRN01000001.1"/>
</dbReference>
<dbReference type="GO" id="GO:0005524">
    <property type="term" value="F:ATP binding"/>
    <property type="evidence" value="ECO:0007669"/>
    <property type="project" value="UniProtKB-KW"/>
</dbReference>
<dbReference type="EMBL" id="FSRN01000001">
    <property type="protein sequence ID" value="SIN94675.1"/>
    <property type="molecule type" value="Genomic_DNA"/>
</dbReference>
<dbReference type="SMART" id="SM00382">
    <property type="entry name" value="AAA"/>
    <property type="match status" value="1"/>
</dbReference>
<dbReference type="PROSITE" id="PS00211">
    <property type="entry name" value="ABC_TRANSPORTER_1"/>
    <property type="match status" value="1"/>
</dbReference>
<dbReference type="STRING" id="28230.SAMN05878443_0619"/>
<dbReference type="AlphaFoldDB" id="A0A1N6FHE0"/>
<dbReference type="PANTHER" id="PTHR42781">
    <property type="entry name" value="SPERMIDINE/PUTRESCINE IMPORT ATP-BINDING PROTEIN POTA"/>
    <property type="match status" value="1"/>
</dbReference>
<dbReference type="Gene3D" id="3.40.50.300">
    <property type="entry name" value="P-loop containing nucleotide triphosphate hydrolases"/>
    <property type="match status" value="1"/>
</dbReference>
<keyword evidence="2" id="KW-0547">Nucleotide-binding</keyword>
<evidence type="ECO:0000256" key="1">
    <source>
        <dbReference type="ARBA" id="ARBA00022448"/>
    </source>
</evidence>
<feature type="domain" description="ABC transporter" evidence="4">
    <location>
        <begin position="6"/>
        <end position="233"/>
    </location>
</feature>
<dbReference type="PANTHER" id="PTHR42781:SF8">
    <property type="entry name" value="BICARBONATE TRANSPORT ATP-BINDING PROTEIN CMPC"/>
    <property type="match status" value="1"/>
</dbReference>
<reference evidence="6" key="1">
    <citation type="submission" date="2016-11" db="EMBL/GenBank/DDBJ databases">
        <authorList>
            <person name="Varghese N."/>
            <person name="Submissions S."/>
        </authorList>
    </citation>
    <scope>NUCLEOTIDE SEQUENCE [LARGE SCALE GENOMIC DNA]</scope>
    <source>
        <strain evidence="6">313</strain>
    </source>
</reference>